<keyword evidence="4" id="KW-1185">Reference proteome</keyword>
<comment type="caution">
    <text evidence="3">The sequence shown here is derived from an EMBL/GenBank/DDBJ whole genome shotgun (WGS) entry which is preliminary data.</text>
</comment>
<keyword evidence="1" id="KW-0175">Coiled coil</keyword>
<feature type="coiled-coil region" evidence="1">
    <location>
        <begin position="55"/>
        <end position="103"/>
    </location>
</feature>
<proteinExistence type="predicted"/>
<gene>
    <name evidence="3" type="ORF">GCM10007860_13170</name>
</gene>
<feature type="transmembrane region" description="Helical" evidence="2">
    <location>
        <begin position="101"/>
        <end position="120"/>
    </location>
</feature>
<evidence type="ECO:0000256" key="2">
    <source>
        <dbReference type="SAM" id="Phobius"/>
    </source>
</evidence>
<keyword evidence="2" id="KW-0812">Transmembrane</keyword>
<dbReference type="RefSeq" id="WP_157235735.1">
    <property type="nucleotide sequence ID" value="NZ_BAABUF010000002.1"/>
</dbReference>
<evidence type="ECO:0000256" key="1">
    <source>
        <dbReference type="SAM" id="Coils"/>
    </source>
</evidence>
<sequence>MAMNWLAAIPWAVLIENAPRILDASKKLFKRTQAMPPPPPAEIVINPAGGTEARLATLEAVVEENRRELRELHTRQQESVRLIEELAQQNAQLTLRLRRQYRQLLVVGVVLLGTLLYLALR</sequence>
<evidence type="ECO:0000313" key="4">
    <source>
        <dbReference type="Proteomes" id="UP001156836"/>
    </source>
</evidence>
<name>A0ABQ6BS69_9NEIS</name>
<accession>A0ABQ6BS69</accession>
<evidence type="ECO:0000313" key="3">
    <source>
        <dbReference type="EMBL" id="GLS04171.1"/>
    </source>
</evidence>
<organism evidence="3 4">
    <name type="scientific">Chitiniphilus shinanonensis</name>
    <dbReference type="NCBI Taxonomy" id="553088"/>
    <lineage>
        <taxon>Bacteria</taxon>
        <taxon>Pseudomonadati</taxon>
        <taxon>Pseudomonadota</taxon>
        <taxon>Betaproteobacteria</taxon>
        <taxon>Neisseriales</taxon>
        <taxon>Chitinibacteraceae</taxon>
        <taxon>Chitiniphilus</taxon>
    </lineage>
</organism>
<reference evidence="4" key="1">
    <citation type="journal article" date="2019" name="Int. J. Syst. Evol. Microbiol.">
        <title>The Global Catalogue of Microorganisms (GCM) 10K type strain sequencing project: providing services to taxonomists for standard genome sequencing and annotation.</title>
        <authorList>
            <consortium name="The Broad Institute Genomics Platform"/>
            <consortium name="The Broad Institute Genome Sequencing Center for Infectious Disease"/>
            <person name="Wu L."/>
            <person name="Ma J."/>
        </authorList>
    </citation>
    <scope>NUCLEOTIDE SEQUENCE [LARGE SCALE GENOMIC DNA]</scope>
    <source>
        <strain evidence="4">NBRC 104970</strain>
    </source>
</reference>
<dbReference type="Proteomes" id="UP001156836">
    <property type="component" value="Unassembled WGS sequence"/>
</dbReference>
<keyword evidence="2" id="KW-1133">Transmembrane helix</keyword>
<dbReference type="EMBL" id="BSOZ01000014">
    <property type="protein sequence ID" value="GLS04171.1"/>
    <property type="molecule type" value="Genomic_DNA"/>
</dbReference>
<keyword evidence="2" id="KW-0472">Membrane</keyword>
<protein>
    <submittedName>
        <fullName evidence="3">Uncharacterized protein</fullName>
    </submittedName>
</protein>